<reference evidence="2" key="1">
    <citation type="journal article" date="2014" name="Int. J. Syst. Evol. Microbiol.">
        <title>Complete genome sequence of Corynebacterium casei LMG S-19264T (=DSM 44701T), isolated from a smear-ripened cheese.</title>
        <authorList>
            <consortium name="US DOE Joint Genome Institute (JGI-PGF)"/>
            <person name="Walter F."/>
            <person name="Albersmeier A."/>
            <person name="Kalinowski J."/>
            <person name="Ruckert C."/>
        </authorList>
    </citation>
    <scope>NUCLEOTIDE SEQUENCE</scope>
    <source>
        <strain evidence="2">NBRC 108769</strain>
    </source>
</reference>
<organism evidence="2 3">
    <name type="scientific">Portibacter lacus</name>
    <dbReference type="NCBI Taxonomy" id="1099794"/>
    <lineage>
        <taxon>Bacteria</taxon>
        <taxon>Pseudomonadati</taxon>
        <taxon>Bacteroidota</taxon>
        <taxon>Saprospiria</taxon>
        <taxon>Saprospirales</taxon>
        <taxon>Haliscomenobacteraceae</taxon>
        <taxon>Portibacter</taxon>
    </lineage>
</organism>
<evidence type="ECO:0000313" key="3">
    <source>
        <dbReference type="Proteomes" id="UP001156666"/>
    </source>
</evidence>
<dbReference type="RefSeq" id="WP_235294619.1">
    <property type="nucleotide sequence ID" value="NZ_BSOH01000001.1"/>
</dbReference>
<dbReference type="Proteomes" id="UP001156666">
    <property type="component" value="Unassembled WGS sequence"/>
</dbReference>
<dbReference type="PANTHER" id="PTHR48101">
    <property type="entry name" value="METHYLMALONYL-COA MUTASE, MITOCHONDRIAL-RELATED"/>
    <property type="match status" value="1"/>
</dbReference>
<dbReference type="AlphaFoldDB" id="A0AA37SJB6"/>
<dbReference type="Gene3D" id="3.20.20.240">
    <property type="entry name" value="Methylmalonyl-CoA mutase"/>
    <property type="match status" value="1"/>
</dbReference>
<feature type="domain" description="Methylmalonyl-CoA mutase alpha/beta chain catalytic" evidence="1">
    <location>
        <begin position="127"/>
        <end position="269"/>
    </location>
</feature>
<dbReference type="SUPFAM" id="SSF51703">
    <property type="entry name" value="Cobalamin (vitamin B12)-dependent enzymes"/>
    <property type="match status" value="1"/>
</dbReference>
<sequence>MSGLLKGENQWLIVQHFVNPSQVEMLDALVNGASALSLDFKTELDAVAIESLFHGIDTKLIHLYLSGNLNSIRKVLKLDINATLPIEIISENTSSNLSYFSFTFQNSDFIAEAVNCLNTWRQHFESRDNIDHHLCVKYKIDDDYISSICKIRAIKALWSLMLESFQVEYRPLHILATSGDYKEEKSIEENFIKASLQLTSAAVASADAILIEEPKSDQKSKAFSARITRNLHHLLAEEGNIDLVKDPLKGSYTIEKRTNELAEEAWNKFLK</sequence>
<protein>
    <recommendedName>
        <fullName evidence="1">Methylmalonyl-CoA mutase alpha/beta chain catalytic domain-containing protein</fullName>
    </recommendedName>
</protein>
<dbReference type="InterPro" id="IPR016176">
    <property type="entry name" value="Cbl-dep_enz_cat"/>
</dbReference>
<accession>A0AA37SJB6</accession>
<name>A0AA37SJB6_9BACT</name>
<proteinExistence type="predicted"/>
<dbReference type="Pfam" id="PF01642">
    <property type="entry name" value="MM_CoA_mutase"/>
    <property type="match status" value="1"/>
</dbReference>
<evidence type="ECO:0000259" key="1">
    <source>
        <dbReference type="Pfam" id="PF01642"/>
    </source>
</evidence>
<reference evidence="2" key="2">
    <citation type="submission" date="2023-01" db="EMBL/GenBank/DDBJ databases">
        <title>Draft genome sequence of Portibacter lacus strain NBRC 108769.</title>
        <authorList>
            <person name="Sun Q."/>
            <person name="Mori K."/>
        </authorList>
    </citation>
    <scope>NUCLEOTIDE SEQUENCE</scope>
    <source>
        <strain evidence="2">NBRC 108769</strain>
    </source>
</reference>
<dbReference type="InterPro" id="IPR006099">
    <property type="entry name" value="MeMalonylCoA_mutase_a/b_cat"/>
</dbReference>
<dbReference type="EMBL" id="BSOH01000001">
    <property type="protein sequence ID" value="GLR15803.1"/>
    <property type="molecule type" value="Genomic_DNA"/>
</dbReference>
<dbReference type="GO" id="GO:0016866">
    <property type="term" value="F:intramolecular transferase activity"/>
    <property type="evidence" value="ECO:0007669"/>
    <property type="project" value="InterPro"/>
</dbReference>
<dbReference type="GO" id="GO:0031419">
    <property type="term" value="F:cobalamin binding"/>
    <property type="evidence" value="ECO:0007669"/>
    <property type="project" value="InterPro"/>
</dbReference>
<evidence type="ECO:0000313" key="2">
    <source>
        <dbReference type="EMBL" id="GLR15803.1"/>
    </source>
</evidence>
<keyword evidence="3" id="KW-1185">Reference proteome</keyword>
<gene>
    <name evidence="2" type="ORF">GCM10007940_04180</name>
</gene>
<comment type="caution">
    <text evidence="2">The sequence shown here is derived from an EMBL/GenBank/DDBJ whole genome shotgun (WGS) entry which is preliminary data.</text>
</comment>